<feature type="compositionally biased region" description="Basic residues" evidence="5">
    <location>
        <begin position="486"/>
        <end position="507"/>
    </location>
</feature>
<dbReference type="PRINTS" id="PR00625">
    <property type="entry name" value="JDOMAIN"/>
</dbReference>
<feature type="domain" description="J" evidence="6">
    <location>
        <begin position="22"/>
        <end position="88"/>
    </location>
</feature>
<dbReference type="InterPro" id="IPR003604">
    <property type="entry name" value="Matrin/U1-like-C_Znf_C2H2"/>
</dbReference>
<dbReference type="SUPFAM" id="SSF46565">
    <property type="entry name" value="Chaperone J-domain"/>
    <property type="match status" value="1"/>
</dbReference>
<dbReference type="Gene3D" id="3.30.160.60">
    <property type="entry name" value="Classic Zinc Finger"/>
    <property type="match status" value="1"/>
</dbReference>
<evidence type="ECO:0000313" key="8">
    <source>
        <dbReference type="EMBL" id="KAK1920840.1"/>
    </source>
</evidence>
<feature type="domain" description="C2H2-type" evidence="7">
    <location>
        <begin position="338"/>
        <end position="362"/>
    </location>
</feature>
<dbReference type="InterPro" id="IPR022755">
    <property type="entry name" value="Znf_C2H2_jaz"/>
</dbReference>
<dbReference type="InterPro" id="IPR054076">
    <property type="entry name" value="ZUO1-like_ZHD"/>
</dbReference>
<dbReference type="InterPro" id="IPR001623">
    <property type="entry name" value="DnaJ_domain"/>
</dbReference>
<dbReference type="GO" id="GO:0003676">
    <property type="term" value="F:nucleic acid binding"/>
    <property type="evidence" value="ECO:0007669"/>
    <property type="project" value="InterPro"/>
</dbReference>
<dbReference type="InterPro" id="IPR036236">
    <property type="entry name" value="Znf_C2H2_sf"/>
</dbReference>
<evidence type="ECO:0000256" key="1">
    <source>
        <dbReference type="ARBA" id="ARBA00022723"/>
    </source>
</evidence>
<name>A0AAD9CSU7_PAPLA</name>
<feature type="region of interest" description="Disordered" evidence="5">
    <location>
        <begin position="1"/>
        <end position="22"/>
    </location>
</feature>
<keyword evidence="3" id="KW-0862">Zinc</keyword>
<dbReference type="PANTHER" id="PTHR44029:SF1">
    <property type="entry name" value="DNAJ HOMOLOG SUBFAMILY C MEMBER 21"/>
    <property type="match status" value="1"/>
</dbReference>
<dbReference type="PROSITE" id="PS00636">
    <property type="entry name" value="DNAJ_1"/>
    <property type="match status" value="1"/>
</dbReference>
<dbReference type="AlphaFoldDB" id="A0AAD9CSU7"/>
<accession>A0AAD9CSU7</accession>
<dbReference type="InterPro" id="IPR013087">
    <property type="entry name" value="Znf_C2H2_type"/>
</dbReference>
<organism evidence="8 9">
    <name type="scientific">Papiliotrema laurentii</name>
    <name type="common">Cryptococcus laurentii</name>
    <dbReference type="NCBI Taxonomy" id="5418"/>
    <lineage>
        <taxon>Eukaryota</taxon>
        <taxon>Fungi</taxon>
        <taxon>Dikarya</taxon>
        <taxon>Basidiomycota</taxon>
        <taxon>Agaricomycotina</taxon>
        <taxon>Tremellomycetes</taxon>
        <taxon>Tremellales</taxon>
        <taxon>Rhynchogastremaceae</taxon>
        <taxon>Papiliotrema</taxon>
    </lineage>
</organism>
<keyword evidence="2 4" id="KW-0863">Zinc-finger</keyword>
<protein>
    <submittedName>
        <fullName evidence="8">Uncharacterized protein</fullName>
    </submittedName>
</protein>
<dbReference type="InterPro" id="IPR018253">
    <property type="entry name" value="DnaJ_domain_CS"/>
</dbReference>
<dbReference type="Pfam" id="PF00226">
    <property type="entry name" value="DnaJ"/>
    <property type="match status" value="1"/>
</dbReference>
<gene>
    <name evidence="8" type="ORF">DB88DRAFT_501219</name>
</gene>
<dbReference type="SMART" id="SM00271">
    <property type="entry name" value="DnaJ"/>
    <property type="match status" value="1"/>
</dbReference>
<evidence type="ECO:0000259" key="7">
    <source>
        <dbReference type="PROSITE" id="PS50157"/>
    </source>
</evidence>
<dbReference type="InterPro" id="IPR012942">
    <property type="entry name" value="SRR1-like"/>
</dbReference>
<evidence type="ECO:0000256" key="4">
    <source>
        <dbReference type="PROSITE-ProRule" id="PRU00042"/>
    </source>
</evidence>
<dbReference type="Pfam" id="PF07985">
    <property type="entry name" value="SRR1"/>
    <property type="match status" value="1"/>
</dbReference>
<comment type="caution">
    <text evidence="8">The sequence shown here is derived from an EMBL/GenBank/DDBJ whole genome shotgun (WGS) entry which is preliminary data.</text>
</comment>
<dbReference type="GO" id="GO:0008270">
    <property type="term" value="F:zinc ion binding"/>
    <property type="evidence" value="ECO:0007669"/>
    <property type="project" value="UniProtKB-KW"/>
</dbReference>
<dbReference type="EMBL" id="JAODAN010000012">
    <property type="protein sequence ID" value="KAK1920840.1"/>
    <property type="molecule type" value="Genomic_DNA"/>
</dbReference>
<sequence>MGNDQSRSAGSQDQAAEERPPDYYQLLQVDEDAGFDEIKKSYRKLALVNHPDKNPHRIEEATKIFADLQHAYEILSDPNERAFYDRHRNAPVATTDDDLFAHVRAGDKAQADPRSKMNKRRPGDPGVRLEQLMRFFDPKIARRLDDTEDGFFSIYRSLFALLASDESLHSSVHIEYPSFGGPDTPYAPPPELSRAERSKIAWARDFYTVWSDFSTAKKFEWVAKWDVERGDDRAMRRLMEKENKKIRDDYKREYNDTVKQLVLFVQHRDPRYKVYQAQVAQAKTKTPVQTPDLHQHHAAKQREEDRMQAAAEYEEQAWQQVHVSSDESEAEVDPQEAFECVACNKVFQSEASWINHERSKKHKQAVYRLKKEMQLDEEDLGFSALSVASPGDAETPVSQEHAPKGEDGSWNGHGLRHTPDPTEALPAEIESMTAAETSASRSPDELEIPDKSSAVTPSSVQSSQIEGDARVDRQDASTKTLESSSKGRRAEHRSGLHPKTKKGKGRKPASTVDDQDIDTPGSKSKSAAAQKTERRNPKSQAMLFPNITPDDIKAVLDDVSQKREKMESRWEENWINLVDLLRQQLGPQPLKIVCLGVGKPYHDRSARIQLALLLELMSRLGASLEDVFDPLWDEGDRELLRACGLVPGMENTHGRYDLAEGSSYLFYMPHCPRPLYESLLAHIFGDKMRTVRWMVLGNTLADYVLDHPVGDAEGFAKAKKKRKGRGPNARPRTDGILQRLVPHLVSQSLSSVLPETNLPGFARAFLSLDFQWLAPKAWDEVDWETPLPAVVWPEDGELI</sequence>
<feature type="compositionally biased region" description="Polar residues" evidence="5">
    <location>
        <begin position="1"/>
        <end position="14"/>
    </location>
</feature>
<evidence type="ECO:0000256" key="5">
    <source>
        <dbReference type="SAM" id="MobiDB-lite"/>
    </source>
</evidence>
<evidence type="ECO:0000256" key="2">
    <source>
        <dbReference type="ARBA" id="ARBA00022771"/>
    </source>
</evidence>
<evidence type="ECO:0000259" key="6">
    <source>
        <dbReference type="PROSITE" id="PS50076"/>
    </source>
</evidence>
<feature type="compositionally biased region" description="Basic and acidic residues" evidence="5">
    <location>
        <begin position="467"/>
        <end position="476"/>
    </location>
</feature>
<dbReference type="Proteomes" id="UP001182556">
    <property type="component" value="Unassembled WGS sequence"/>
</dbReference>
<dbReference type="InterPro" id="IPR051964">
    <property type="entry name" value="Chaperone_stress_response"/>
</dbReference>
<dbReference type="InterPro" id="IPR036869">
    <property type="entry name" value="J_dom_sf"/>
</dbReference>
<dbReference type="Pfam" id="PF12171">
    <property type="entry name" value="zf-C2H2_jaz"/>
    <property type="match status" value="1"/>
</dbReference>
<keyword evidence="1" id="KW-0479">Metal-binding</keyword>
<dbReference type="PROSITE" id="PS00028">
    <property type="entry name" value="ZINC_FINGER_C2H2_1"/>
    <property type="match status" value="1"/>
</dbReference>
<reference evidence="8" key="1">
    <citation type="submission" date="2023-02" db="EMBL/GenBank/DDBJ databases">
        <title>Identification and recombinant expression of a fungal hydrolase from Papiliotrema laurentii that hydrolyzes apple cutin and clears colloidal polyester polyurethane.</title>
        <authorList>
            <consortium name="DOE Joint Genome Institute"/>
            <person name="Roman V.A."/>
            <person name="Bojanowski C."/>
            <person name="Crable B.R."/>
            <person name="Wagner D.N."/>
            <person name="Hung C.S."/>
            <person name="Nadeau L.J."/>
            <person name="Schratz L."/>
            <person name="Haridas S."/>
            <person name="Pangilinan J."/>
            <person name="Lipzen A."/>
            <person name="Na H."/>
            <person name="Yan M."/>
            <person name="Ng V."/>
            <person name="Grigoriev I.V."/>
            <person name="Spatafora J.W."/>
            <person name="Barlow D."/>
            <person name="Biffinger J."/>
            <person name="Kelley-Loughnane N."/>
            <person name="Varaljay V.A."/>
            <person name="Crookes-Goodson W.J."/>
        </authorList>
    </citation>
    <scope>NUCLEOTIDE SEQUENCE</scope>
    <source>
        <strain evidence="8">5307AH</strain>
    </source>
</reference>
<dbReference type="PROSITE" id="PS50157">
    <property type="entry name" value="ZINC_FINGER_C2H2_2"/>
    <property type="match status" value="1"/>
</dbReference>
<evidence type="ECO:0000256" key="3">
    <source>
        <dbReference type="ARBA" id="ARBA00022833"/>
    </source>
</evidence>
<dbReference type="GO" id="GO:0005737">
    <property type="term" value="C:cytoplasm"/>
    <property type="evidence" value="ECO:0007669"/>
    <property type="project" value="TreeGrafter"/>
</dbReference>
<feature type="compositionally biased region" description="Low complexity" evidence="5">
    <location>
        <begin position="452"/>
        <end position="464"/>
    </location>
</feature>
<evidence type="ECO:0000313" key="9">
    <source>
        <dbReference type="Proteomes" id="UP001182556"/>
    </source>
</evidence>
<dbReference type="Gene3D" id="1.10.287.110">
    <property type="entry name" value="DnaJ domain"/>
    <property type="match status" value="1"/>
</dbReference>
<dbReference type="PANTHER" id="PTHR44029">
    <property type="entry name" value="DNAJ HOMOLOG SUBFAMILY C MEMBER 21"/>
    <property type="match status" value="1"/>
</dbReference>
<feature type="region of interest" description="Disordered" evidence="5">
    <location>
        <begin position="387"/>
        <end position="544"/>
    </location>
</feature>
<keyword evidence="9" id="KW-1185">Reference proteome</keyword>
<dbReference type="SMART" id="SM00451">
    <property type="entry name" value="ZnF_U1"/>
    <property type="match status" value="1"/>
</dbReference>
<dbReference type="SUPFAM" id="SSF57667">
    <property type="entry name" value="beta-beta-alpha zinc fingers"/>
    <property type="match status" value="1"/>
</dbReference>
<dbReference type="Pfam" id="PF21884">
    <property type="entry name" value="ZUO1-like_ZHD"/>
    <property type="match status" value="1"/>
</dbReference>
<dbReference type="PROSITE" id="PS50076">
    <property type="entry name" value="DNAJ_2"/>
    <property type="match status" value="1"/>
</dbReference>
<dbReference type="CDD" id="cd06257">
    <property type="entry name" value="DnaJ"/>
    <property type="match status" value="1"/>
</dbReference>
<proteinExistence type="predicted"/>